<organism evidence="1 2">
    <name type="scientific">Acinetobacter baumannii</name>
    <dbReference type="NCBI Taxonomy" id="470"/>
    <lineage>
        <taxon>Bacteria</taxon>
        <taxon>Pseudomonadati</taxon>
        <taxon>Pseudomonadota</taxon>
        <taxon>Gammaproteobacteria</taxon>
        <taxon>Moraxellales</taxon>
        <taxon>Moraxellaceae</taxon>
        <taxon>Acinetobacter</taxon>
        <taxon>Acinetobacter calcoaceticus/baumannii complex</taxon>
    </lineage>
</organism>
<proteinExistence type="predicted"/>
<name>A0AB37ABM9_ACIBA</name>
<evidence type="ECO:0000313" key="1">
    <source>
        <dbReference type="EMBL" id="PQH48165.1"/>
    </source>
</evidence>
<dbReference type="AlphaFoldDB" id="A0AB37ABM9"/>
<dbReference type="EMBL" id="PUDN01000124">
    <property type="protein sequence ID" value="PQH48165.1"/>
    <property type="molecule type" value="Genomic_DNA"/>
</dbReference>
<accession>A0AB37ABM9</accession>
<dbReference type="Proteomes" id="UP000239276">
    <property type="component" value="Unassembled WGS sequence"/>
</dbReference>
<sequence length="252" mass="29067">MKTPIPKTKMDELGSMINGFKPFEVLSEFNYVRCMRLLDSSKQTAPKDLWHVMKGLIELNANNLSEANEAALYVLKHSNNFSCLRNAIYIFNHTFDFDNVCKTTDKIVKLIELQKMDSKGILPRDLGLIFLLNGELWAKDSSFYSEAVFNNSFDHHTVLADINDRLDISENDFKKISSIIKNTVLKNNARVLNHDYSFIDEEFLLLIYINKPVKEIMKINEEIIELCFKEGLLTAFNKISYTFVPYSEVLNG</sequence>
<gene>
    <name evidence="1" type="ORF">C5U34_17220</name>
</gene>
<reference evidence="1 2" key="1">
    <citation type="journal article" date="2018" name="J. Antimicrob. Chemother.">
        <title>Phylogenomics of colistin-susceptible and resistant XDR Acinetobacter baumannii.</title>
        <authorList>
            <person name="Mustapha M."/>
            <person name="Li B."/>
            <person name="Pacey M.P."/>
            <person name="Mettus R.T."/>
            <person name="McElheny C.L."/>
            <person name="Ernst R.K."/>
            <person name="Cooper V.S."/>
            <person name="Doi Y."/>
        </authorList>
    </citation>
    <scope>NUCLEOTIDE SEQUENCE [LARGE SCALE GENOMIC DNA]</scope>
    <source>
        <strain evidence="1 2">R20</strain>
    </source>
</reference>
<comment type="caution">
    <text evidence="1">The sequence shown here is derived from an EMBL/GenBank/DDBJ whole genome shotgun (WGS) entry which is preliminary data.</text>
</comment>
<dbReference type="RefSeq" id="WP_104914915.1">
    <property type="nucleotide sequence ID" value="NZ_PUDN01000124.1"/>
</dbReference>
<evidence type="ECO:0000313" key="2">
    <source>
        <dbReference type="Proteomes" id="UP000239276"/>
    </source>
</evidence>
<protein>
    <submittedName>
        <fullName evidence="1">Uncharacterized protein</fullName>
    </submittedName>
</protein>